<dbReference type="Proteomes" id="UP000480178">
    <property type="component" value="Chromosome"/>
</dbReference>
<dbReference type="EMBL" id="CP048222">
    <property type="protein sequence ID" value="QHT70758.1"/>
    <property type="molecule type" value="Genomic_DNA"/>
</dbReference>
<accession>A0A6C0GRQ8</accession>
<feature type="region of interest" description="Disordered" evidence="1">
    <location>
        <begin position="334"/>
        <end position="386"/>
    </location>
</feature>
<evidence type="ECO:0000259" key="3">
    <source>
        <dbReference type="Pfam" id="PF13351"/>
    </source>
</evidence>
<keyword evidence="5" id="KW-1185">Reference proteome</keyword>
<dbReference type="Pfam" id="PF13101">
    <property type="entry name" value="DUF3945"/>
    <property type="match status" value="1"/>
</dbReference>
<dbReference type="Pfam" id="PF13351">
    <property type="entry name" value="DUF4099"/>
    <property type="match status" value="1"/>
</dbReference>
<sequence length="386" mass="43776">MENSNQRMEPNKKPALAKKNTLSEYIDLIPEKRPEEAVTPQGHLDHPGSTTPEKGKKKKEDQPVEVLPNRSWVTNFYHNYIKAIERADLDPRQLQKQMNKDSAESSIKIRPKEVVSPFKSILLVPPVKHEREKLLTAVADFPVIRAFKEILEEKKFTTSITQQQGIQPSAHRLYTNLSEPISNRGKFAFTLQDVPVKEFEKLGISQEYLLKDGMLDKLLKGEKTKPVENLSITSNDGKIKYYAASFHLDKNPDGSVGLKLHYLPAQLKNEISPGINFKIPQTVKGVNLSMQEQKDLKEGKEIRLLGLKSISGTYYDATLRVDLIENKLKFSNPTPSHVKTNKQVENNVANEKDVVAKRQGNYVDLPSRQTGESKEKQAQKSKGMRL</sequence>
<name>A0A6C0GRQ8_9BACT</name>
<evidence type="ECO:0000313" key="4">
    <source>
        <dbReference type="EMBL" id="QHT70758.1"/>
    </source>
</evidence>
<feature type="domain" description="DUF4099" evidence="3">
    <location>
        <begin position="191"/>
        <end position="263"/>
    </location>
</feature>
<evidence type="ECO:0000259" key="2">
    <source>
        <dbReference type="Pfam" id="PF13101"/>
    </source>
</evidence>
<organism evidence="4 5">
    <name type="scientific">Rhodocytophaga rosea</name>
    <dbReference type="NCBI Taxonomy" id="2704465"/>
    <lineage>
        <taxon>Bacteria</taxon>
        <taxon>Pseudomonadati</taxon>
        <taxon>Bacteroidota</taxon>
        <taxon>Cytophagia</taxon>
        <taxon>Cytophagales</taxon>
        <taxon>Rhodocytophagaceae</taxon>
        <taxon>Rhodocytophaga</taxon>
    </lineage>
</organism>
<protein>
    <submittedName>
        <fullName evidence="4">DUF3945 domain-containing protein</fullName>
    </submittedName>
</protein>
<feature type="region of interest" description="Disordered" evidence="1">
    <location>
        <begin position="1"/>
        <end position="65"/>
    </location>
</feature>
<dbReference type="RefSeq" id="WP_162446730.1">
    <property type="nucleotide sequence ID" value="NZ_CP048222.1"/>
</dbReference>
<evidence type="ECO:0000313" key="5">
    <source>
        <dbReference type="Proteomes" id="UP000480178"/>
    </source>
</evidence>
<feature type="domain" description="DUF3945" evidence="2">
    <location>
        <begin position="280"/>
        <end position="331"/>
    </location>
</feature>
<reference evidence="4 5" key="1">
    <citation type="submission" date="2020-01" db="EMBL/GenBank/DDBJ databases">
        <authorList>
            <person name="Kim M.K."/>
        </authorList>
    </citation>
    <scope>NUCLEOTIDE SEQUENCE [LARGE SCALE GENOMIC DNA]</scope>
    <source>
        <strain evidence="4 5">172606-1</strain>
    </source>
</reference>
<dbReference type="KEGG" id="rhoz:GXP67_30975"/>
<proteinExistence type="predicted"/>
<gene>
    <name evidence="4" type="ORF">GXP67_30975</name>
</gene>
<dbReference type="InterPro" id="IPR025343">
    <property type="entry name" value="DUF4099"/>
</dbReference>
<dbReference type="InterPro" id="IPR025222">
    <property type="entry name" value="DUF3945"/>
</dbReference>
<dbReference type="AlphaFoldDB" id="A0A6C0GRQ8"/>
<feature type="compositionally biased region" description="Polar residues" evidence="1">
    <location>
        <begin position="334"/>
        <end position="349"/>
    </location>
</feature>
<evidence type="ECO:0000256" key="1">
    <source>
        <dbReference type="SAM" id="MobiDB-lite"/>
    </source>
</evidence>